<dbReference type="AlphaFoldDB" id="F9F3Y0"/>
<accession>F9F3Y0</accession>
<gene>
    <name evidence="1" type="ORF">FOXB_01105</name>
</gene>
<dbReference type="OrthoDB" id="5090029at2759"/>
<sequence>MTAMISRARGAPRFMVTCSFILTTETEASVPFTADLDHLFGPEPTLWLILTGTGSNIMASIFCSHRISGIGEELRQRCLSHNSTPRYQRYQHVNTLKKIQDSNPVIASLSNQIRCLKAINPQDGTAIMSSVGGVEFRLDPKHDTFKAMEMRLPAVHPSASWNPQGAKGYHKYALPFQNVLNVAYRTYLARGQAPPPDDGLTIAGPSTTPAVKVPPTYYNIPFEKDLPIFARLPKAKNLSLIVEYAGREWHINGFQMNGPDVVGRRYLLNRWGLLRSGDHSYVAEEYFRSRRIPADTGIAWNLPGRDRVSDPEDLEGVPVPISRYGIPNIGFNAYSRGNISLGGNWAGFRFWVDNNKIEFSPLCWQEVEPLIGEYYGLDERGYNTFTPGLVARVWVIRSEQDLEPTERPHHHWIEVREPQFGDPEWVEQIAATWKMTRQMLSHVRGSAIEEDEERNVAADNYCFQMEP</sequence>
<evidence type="ECO:0000313" key="1">
    <source>
        <dbReference type="EMBL" id="EGU88384.1"/>
    </source>
</evidence>
<protein>
    <submittedName>
        <fullName evidence="1">Uncharacterized protein</fullName>
    </submittedName>
</protein>
<dbReference type="EMBL" id="AFQF01000433">
    <property type="protein sequence ID" value="EGU88384.1"/>
    <property type="molecule type" value="Genomic_DNA"/>
</dbReference>
<organism evidence="1">
    <name type="scientific">Fusarium oxysporum (strain Fo5176)</name>
    <name type="common">Fusarium vascular wilt</name>
    <dbReference type="NCBI Taxonomy" id="660025"/>
    <lineage>
        <taxon>Eukaryota</taxon>
        <taxon>Fungi</taxon>
        <taxon>Dikarya</taxon>
        <taxon>Ascomycota</taxon>
        <taxon>Pezizomycotina</taxon>
        <taxon>Sordariomycetes</taxon>
        <taxon>Hypocreomycetidae</taxon>
        <taxon>Hypocreales</taxon>
        <taxon>Nectriaceae</taxon>
        <taxon>Fusarium</taxon>
        <taxon>Fusarium oxysporum species complex</taxon>
    </lineage>
</organism>
<reference evidence="1" key="1">
    <citation type="journal article" date="2012" name="Mol. Plant Microbe Interact.">
        <title>A highly conserved effector in Fusarium oxysporum is required for full virulence on Arabidopsis.</title>
        <authorList>
            <person name="Thatcher L.F."/>
            <person name="Gardiner D.M."/>
            <person name="Kazan K."/>
            <person name="Manners J."/>
        </authorList>
    </citation>
    <scope>NUCLEOTIDE SEQUENCE [LARGE SCALE GENOMIC DNA]</scope>
    <source>
        <strain evidence="1">Fo5176</strain>
    </source>
</reference>
<comment type="caution">
    <text evidence="1">The sequence shown here is derived from an EMBL/GenBank/DDBJ whole genome shotgun (WGS) entry which is preliminary data.</text>
</comment>
<name>F9F3Y0_FUSOF</name>
<proteinExistence type="predicted"/>
<dbReference type="PaxDb" id="5507-FOXG_10699P0"/>